<dbReference type="InterPro" id="IPR036291">
    <property type="entry name" value="NAD(P)-bd_dom_sf"/>
</dbReference>
<dbReference type="PROSITE" id="PS51202">
    <property type="entry name" value="RCK_C"/>
    <property type="match status" value="1"/>
</dbReference>
<dbReference type="SUPFAM" id="SSF51735">
    <property type="entry name" value="NAD(P)-binding Rossmann-fold domains"/>
    <property type="match status" value="1"/>
</dbReference>
<dbReference type="GO" id="GO:0006813">
    <property type="term" value="P:potassium ion transport"/>
    <property type="evidence" value="ECO:0007669"/>
    <property type="project" value="InterPro"/>
</dbReference>
<evidence type="ECO:0000259" key="2">
    <source>
        <dbReference type="PROSITE" id="PS51202"/>
    </source>
</evidence>
<dbReference type="GO" id="GO:0008324">
    <property type="term" value="F:monoatomic cation transmembrane transporter activity"/>
    <property type="evidence" value="ECO:0007669"/>
    <property type="project" value="InterPro"/>
</dbReference>
<dbReference type="Pfam" id="PF02080">
    <property type="entry name" value="TrkA_C"/>
    <property type="match status" value="1"/>
</dbReference>
<dbReference type="Pfam" id="PF02254">
    <property type="entry name" value="TrkA_N"/>
    <property type="match status" value="1"/>
</dbReference>
<evidence type="ECO:0000259" key="1">
    <source>
        <dbReference type="PROSITE" id="PS51201"/>
    </source>
</evidence>
<organism evidence="3 4">
    <name type="scientific">Pukyongiella litopenaei</name>
    <dbReference type="NCBI Taxonomy" id="2605946"/>
    <lineage>
        <taxon>Bacteria</taxon>
        <taxon>Pseudomonadati</taxon>
        <taxon>Pseudomonadota</taxon>
        <taxon>Alphaproteobacteria</taxon>
        <taxon>Rhodobacterales</taxon>
        <taxon>Paracoccaceae</taxon>
        <taxon>Pukyongiella</taxon>
    </lineage>
</organism>
<feature type="domain" description="RCK C-terminal" evidence="2">
    <location>
        <begin position="195"/>
        <end position="274"/>
    </location>
</feature>
<dbReference type="PANTHER" id="PTHR43833">
    <property type="entry name" value="POTASSIUM CHANNEL PROTEIN 2-RELATED-RELATED"/>
    <property type="match status" value="1"/>
</dbReference>
<dbReference type="Gene3D" id="3.40.50.720">
    <property type="entry name" value="NAD(P)-binding Rossmann-like Domain"/>
    <property type="match status" value="1"/>
</dbReference>
<dbReference type="EMBL" id="CP027665">
    <property type="protein sequence ID" value="AVO39659.1"/>
    <property type="molecule type" value="Genomic_DNA"/>
</dbReference>
<dbReference type="InterPro" id="IPR050721">
    <property type="entry name" value="Trk_Ktr_HKT_K-transport"/>
</dbReference>
<dbReference type="InterPro" id="IPR006037">
    <property type="entry name" value="RCK_C"/>
</dbReference>
<accession>A0A2S0MUU3</accession>
<dbReference type="KEGG" id="thas:C6Y53_04930"/>
<dbReference type="AlphaFoldDB" id="A0A2S0MUU3"/>
<sequence>MGHGAGFLSCADLGRFRRQFNPGAPRCRAWQSAPAVSNLPAALNCRVTRRVGKFKLSRNRTFAVIGLGNFGGTVASELVRLGNHVIGLDVDRDLVGSYVERLDQALIADARDDAALREAGIGDCCAAVVAIGSDVESSVLAAMNLKLVGVPLVWAKATSRTHHRILSRLGVDRVIHPEEEVGQQIAQVLNNPMVRDYVSLGNGYLVVHFRTPEALEGRRLSELNHASAFSLRCLAVMRGSEFVGSDDADCQLNPDDRLVFLGQRKDLRDFAASL</sequence>
<keyword evidence="4" id="KW-1185">Reference proteome</keyword>
<gene>
    <name evidence="3" type="ORF">C6Y53_04930</name>
</gene>
<evidence type="ECO:0000313" key="3">
    <source>
        <dbReference type="EMBL" id="AVO39659.1"/>
    </source>
</evidence>
<protein>
    <submittedName>
        <fullName evidence="3">TrkA family potassium uptake protein</fullName>
    </submittedName>
</protein>
<dbReference type="InterPro" id="IPR036721">
    <property type="entry name" value="RCK_C_sf"/>
</dbReference>
<dbReference type="Gene3D" id="3.30.70.1450">
    <property type="entry name" value="Regulator of K+ conductance, C-terminal domain"/>
    <property type="match status" value="1"/>
</dbReference>
<proteinExistence type="predicted"/>
<name>A0A2S0MUU3_9RHOB</name>
<dbReference type="Proteomes" id="UP000237655">
    <property type="component" value="Chromosome"/>
</dbReference>
<dbReference type="PANTHER" id="PTHR43833:SF7">
    <property type="entry name" value="KTR SYSTEM POTASSIUM UPTAKE PROTEIN C"/>
    <property type="match status" value="1"/>
</dbReference>
<dbReference type="PROSITE" id="PS51201">
    <property type="entry name" value="RCK_N"/>
    <property type="match status" value="1"/>
</dbReference>
<feature type="domain" description="RCK N-terminal" evidence="1">
    <location>
        <begin position="59"/>
        <end position="175"/>
    </location>
</feature>
<dbReference type="InterPro" id="IPR003148">
    <property type="entry name" value="RCK_N"/>
</dbReference>
<evidence type="ECO:0000313" key="4">
    <source>
        <dbReference type="Proteomes" id="UP000237655"/>
    </source>
</evidence>
<reference evidence="4" key="1">
    <citation type="submission" date="2018-03" db="EMBL/GenBank/DDBJ databases">
        <title>Genomic analysis of the strain SH-1 isolated from shrimp intestine.</title>
        <authorList>
            <person name="Kim Y.-S."/>
            <person name="Kim S.-E."/>
            <person name="Kim K.-H."/>
        </authorList>
    </citation>
    <scope>NUCLEOTIDE SEQUENCE [LARGE SCALE GENOMIC DNA]</scope>
    <source>
        <strain evidence="4">SH-1</strain>
    </source>
</reference>
<dbReference type="SUPFAM" id="SSF116726">
    <property type="entry name" value="TrkA C-terminal domain-like"/>
    <property type="match status" value="1"/>
</dbReference>